<dbReference type="PANTHER" id="PTHR11802">
    <property type="entry name" value="SERINE PROTEASE FAMILY S10 SERINE CARBOXYPEPTIDASE"/>
    <property type="match status" value="1"/>
</dbReference>
<keyword evidence="7" id="KW-0732">Signal</keyword>
<keyword evidence="4 6" id="KW-0378">Hydrolase</keyword>
<accession>A0ABZ1D8A5</accession>
<evidence type="ECO:0000256" key="4">
    <source>
        <dbReference type="ARBA" id="ARBA00022801"/>
    </source>
</evidence>
<dbReference type="InterPro" id="IPR029058">
    <property type="entry name" value="AB_hydrolase_fold"/>
</dbReference>
<evidence type="ECO:0000313" key="8">
    <source>
        <dbReference type="EMBL" id="WRT68877.1"/>
    </source>
</evidence>
<dbReference type="Gene3D" id="1.10.287.410">
    <property type="match status" value="1"/>
</dbReference>
<dbReference type="EC" id="3.4.16.-" evidence="6"/>
<evidence type="ECO:0000256" key="7">
    <source>
        <dbReference type="SAM" id="SignalP"/>
    </source>
</evidence>
<keyword evidence="5" id="KW-0325">Glycoprotein</keyword>
<gene>
    <name evidence="8" type="ORF">IL334_005858</name>
</gene>
<comment type="similarity">
    <text evidence="1 6">Belongs to the peptidase S10 family.</text>
</comment>
<dbReference type="InterPro" id="IPR001563">
    <property type="entry name" value="Peptidase_S10"/>
</dbReference>
<dbReference type="Pfam" id="PF00450">
    <property type="entry name" value="Peptidase_S10"/>
    <property type="match status" value="1"/>
</dbReference>
<dbReference type="PRINTS" id="PR00724">
    <property type="entry name" value="CRBOXYPTASEC"/>
</dbReference>
<dbReference type="SUPFAM" id="SSF53474">
    <property type="entry name" value="alpha/beta-Hydrolases"/>
    <property type="match status" value="1"/>
</dbReference>
<feature type="signal peptide" evidence="7">
    <location>
        <begin position="1"/>
        <end position="15"/>
    </location>
</feature>
<keyword evidence="2 6" id="KW-0121">Carboxypeptidase</keyword>
<dbReference type="GeneID" id="87957988"/>
<evidence type="ECO:0000256" key="2">
    <source>
        <dbReference type="ARBA" id="ARBA00022645"/>
    </source>
</evidence>
<protein>
    <recommendedName>
        <fullName evidence="6">Carboxypeptidase</fullName>
        <ecNumber evidence="6">3.4.16.-</ecNumber>
    </recommendedName>
</protein>
<dbReference type="EMBL" id="CP141888">
    <property type="protein sequence ID" value="WRT68877.1"/>
    <property type="molecule type" value="Genomic_DNA"/>
</dbReference>
<organism evidence="8 9">
    <name type="scientific">Kwoniella shivajii</name>
    <dbReference type="NCBI Taxonomy" id="564305"/>
    <lineage>
        <taxon>Eukaryota</taxon>
        <taxon>Fungi</taxon>
        <taxon>Dikarya</taxon>
        <taxon>Basidiomycota</taxon>
        <taxon>Agaricomycotina</taxon>
        <taxon>Tremellomycetes</taxon>
        <taxon>Tremellales</taxon>
        <taxon>Cryptococcaceae</taxon>
        <taxon>Kwoniella</taxon>
    </lineage>
</organism>
<evidence type="ECO:0000256" key="1">
    <source>
        <dbReference type="ARBA" id="ARBA00009431"/>
    </source>
</evidence>
<dbReference type="PANTHER" id="PTHR11802:SF452">
    <property type="entry name" value="CARBOXYPEPTIDASE"/>
    <property type="match status" value="1"/>
</dbReference>
<evidence type="ECO:0000256" key="5">
    <source>
        <dbReference type="ARBA" id="ARBA00023180"/>
    </source>
</evidence>
<evidence type="ECO:0000256" key="3">
    <source>
        <dbReference type="ARBA" id="ARBA00022670"/>
    </source>
</evidence>
<dbReference type="InterPro" id="IPR018202">
    <property type="entry name" value="Ser_caboxypep_ser_AS"/>
</dbReference>
<dbReference type="PROSITE" id="PS00131">
    <property type="entry name" value="CARBOXYPEPT_SER_SER"/>
    <property type="match status" value="1"/>
</dbReference>
<keyword evidence="9" id="KW-1185">Reference proteome</keyword>
<proteinExistence type="inferred from homology"/>
<dbReference type="Gene3D" id="3.40.50.1820">
    <property type="entry name" value="alpha/beta hydrolase"/>
    <property type="match status" value="1"/>
</dbReference>
<sequence>MRFSTLAFLATPALAAPGYFNLQSPAEIASQAIDTAQSWLTDAVSSAKEQWDILESSNDDIPLNVESVEMNGIEYTSLSHPAFPLHRLRVVEPELCDPTVHQLSGYLDISDTRHLFFWFQESRSSPKEDPLVLWLNGGPGCSSSTGALFELGGCNIADNGENVTFNEFSWNSVANVLYLDQPIGVGFSYADQGEVNNSPAAAEDVYAFLVLFIAKFRQYAKQDFHIAGESYAGTYIPNIASVIYKNNLALDLAPTPGVPKLNFASVMIGNGLTDPYAQFGSVPDWACDHSLSKYAPYQDPEGPECTALRGKAPRCQNLISSCYKTNSKFACVPAALYCWSLFNEMQQLGLNMYDVRRKCDKSKDADGPLCYREMGWMETYLNKPEIKAQLGAPDSVTFQSCNMQINQNFLLQGDAMHNAGALLNELIDSGIRVLIYSGEADMLVNAIGCSRVADNLETKYSSSYAKAEKKVFKDSNKKTAGWTKSTGKGAGNLAFVGFSNAGHMVPHDDPVAALTMFSKWLANKPLA</sequence>
<evidence type="ECO:0000313" key="9">
    <source>
        <dbReference type="Proteomes" id="UP001329825"/>
    </source>
</evidence>
<reference evidence="8 9" key="1">
    <citation type="submission" date="2024-01" db="EMBL/GenBank/DDBJ databases">
        <title>Comparative genomics of Cryptococcus and Kwoniella reveals pathogenesis evolution and contrasting modes of karyotype evolution via chromosome fusion or intercentromeric recombination.</title>
        <authorList>
            <person name="Coelho M.A."/>
            <person name="David-Palma M."/>
            <person name="Shea T."/>
            <person name="Bowers K."/>
            <person name="McGinley-Smith S."/>
            <person name="Mohammad A.W."/>
            <person name="Gnirke A."/>
            <person name="Yurkov A.M."/>
            <person name="Nowrousian M."/>
            <person name="Sun S."/>
            <person name="Cuomo C.A."/>
            <person name="Heitman J."/>
        </authorList>
    </citation>
    <scope>NUCLEOTIDE SEQUENCE [LARGE SCALE GENOMIC DNA]</scope>
    <source>
        <strain evidence="8">CBS 11374</strain>
    </source>
</reference>
<name>A0ABZ1D8A5_9TREE</name>
<feature type="chain" id="PRO_5045427621" description="Carboxypeptidase" evidence="7">
    <location>
        <begin position="16"/>
        <end position="527"/>
    </location>
</feature>
<evidence type="ECO:0000256" key="6">
    <source>
        <dbReference type="RuleBase" id="RU361156"/>
    </source>
</evidence>
<dbReference type="RefSeq" id="XP_062793616.1">
    <property type="nucleotide sequence ID" value="XM_062937565.1"/>
</dbReference>
<dbReference type="Proteomes" id="UP001329825">
    <property type="component" value="Chromosome 8"/>
</dbReference>
<keyword evidence="3 6" id="KW-0645">Protease</keyword>